<evidence type="ECO:0000313" key="5">
    <source>
        <dbReference type="Proteomes" id="UP000184211"/>
    </source>
</evidence>
<evidence type="ECO:0000256" key="1">
    <source>
        <dbReference type="SAM" id="MobiDB-lite"/>
    </source>
</evidence>
<dbReference type="Pfam" id="PF03428">
    <property type="entry name" value="RP-C"/>
    <property type="match status" value="1"/>
</dbReference>
<proteinExistence type="predicted"/>
<evidence type="ECO:0000259" key="2">
    <source>
        <dbReference type="Pfam" id="PF03428"/>
    </source>
</evidence>
<organism evidence="4 5">
    <name type="scientific">Cognatishimia maritima</name>
    <dbReference type="NCBI Taxonomy" id="870908"/>
    <lineage>
        <taxon>Bacteria</taxon>
        <taxon>Pseudomonadati</taxon>
        <taxon>Pseudomonadota</taxon>
        <taxon>Alphaproteobacteria</taxon>
        <taxon>Rhodobacterales</taxon>
        <taxon>Paracoccaceae</taxon>
        <taxon>Cognatishimia</taxon>
    </lineage>
</organism>
<feature type="domain" description="Plasmid replication protein C C-terminal" evidence="3">
    <location>
        <begin position="307"/>
        <end position="400"/>
    </location>
</feature>
<reference evidence="5" key="1">
    <citation type="submission" date="2016-11" db="EMBL/GenBank/DDBJ databases">
        <authorList>
            <person name="Varghese N."/>
            <person name="Submissions S."/>
        </authorList>
    </citation>
    <scope>NUCLEOTIDE SEQUENCE [LARGE SCALE GENOMIC DNA]</scope>
    <source>
        <strain evidence="5">DSM 28223</strain>
    </source>
</reference>
<feature type="compositionally biased region" description="Basic and acidic residues" evidence="1">
    <location>
        <begin position="258"/>
        <end position="268"/>
    </location>
</feature>
<feature type="region of interest" description="Disordered" evidence="1">
    <location>
        <begin position="238"/>
        <end position="305"/>
    </location>
</feature>
<feature type="compositionally biased region" description="Polar residues" evidence="1">
    <location>
        <begin position="269"/>
        <end position="278"/>
    </location>
</feature>
<dbReference type="Gene3D" id="1.10.10.10">
    <property type="entry name" value="Winged helix-like DNA-binding domain superfamily/Winged helix DNA-binding domain"/>
    <property type="match status" value="1"/>
</dbReference>
<evidence type="ECO:0000259" key="3">
    <source>
        <dbReference type="Pfam" id="PF11800"/>
    </source>
</evidence>
<dbReference type="OrthoDB" id="7488837at2"/>
<keyword evidence="5" id="KW-1185">Reference proteome</keyword>
<dbReference type="InterPro" id="IPR047611">
    <property type="entry name" value="RepABC_RepC"/>
</dbReference>
<feature type="compositionally biased region" description="Polar residues" evidence="1">
    <location>
        <begin position="241"/>
        <end position="257"/>
    </location>
</feature>
<dbReference type="EMBL" id="FQWM01000003">
    <property type="protein sequence ID" value="SHH12915.1"/>
    <property type="molecule type" value="Genomic_DNA"/>
</dbReference>
<dbReference type="InterPro" id="IPR036390">
    <property type="entry name" value="WH_DNA-bd_sf"/>
</dbReference>
<dbReference type="InterPro" id="IPR005090">
    <property type="entry name" value="RepC_N"/>
</dbReference>
<accession>A0A1M5QFD7</accession>
<dbReference type="AlphaFoldDB" id="A0A1M5QFD7"/>
<dbReference type="RefSeq" id="WP_072792885.1">
    <property type="nucleotide sequence ID" value="NZ_FQWM01000003.1"/>
</dbReference>
<dbReference type="NCBIfam" id="NF040974">
    <property type="entry name" value="RepABC_RepC"/>
    <property type="match status" value="1"/>
</dbReference>
<protein>
    <submittedName>
        <fullName evidence="4">Replication initiation protein RepC</fullName>
    </submittedName>
</protein>
<sequence>MDYSPVTSFRRPLRAADLAPKPKATVSPLRPAISKWDVLQELAVARVQFGLTDRDLTVLQAMLSFHKGTMLDLAAGELVVFPSNKTICHRLNGMPCSTMRRHLAKLVSAGLLIRRDSPNGKRYLRTRGAQRVAFGFDLSPLVTRYVEICEAAEAARATEETIRTLRESVSLMRRDLAALADLGAELQPQAGLWDALSDQALLTARTLRRKLDIDALKALELELAAALKQAEFALSDAAETNEMSTSDDQNEQHQYSSKIDKSESRTTSDFEPTASSNIRHADRPDHRQREGKEARSAPQNPPPAISIDRVQELCSEMQDFANHPIRCWNELLHAAENVRPMMGLSEDVWRHAKSTMGAENAAVVLAVMLRDFQSYSSPGGYLRTLAQKAGQGAFDLSRLINIRQVRAA</sequence>
<feature type="compositionally biased region" description="Basic and acidic residues" evidence="1">
    <location>
        <begin position="279"/>
        <end position="295"/>
    </location>
</feature>
<dbReference type="STRING" id="870908.SAMN04488044_1986"/>
<name>A0A1M5QFD7_9RHOB</name>
<dbReference type="InterPro" id="IPR036388">
    <property type="entry name" value="WH-like_DNA-bd_sf"/>
</dbReference>
<dbReference type="SUPFAM" id="SSF46785">
    <property type="entry name" value="Winged helix' DNA-binding domain"/>
    <property type="match status" value="1"/>
</dbReference>
<dbReference type="Pfam" id="PF11800">
    <property type="entry name" value="RP-C_C"/>
    <property type="match status" value="1"/>
</dbReference>
<gene>
    <name evidence="4" type="ORF">SAMN04488044_1986</name>
</gene>
<evidence type="ECO:0000313" key="4">
    <source>
        <dbReference type="EMBL" id="SHH12915.1"/>
    </source>
</evidence>
<dbReference type="Proteomes" id="UP000184211">
    <property type="component" value="Unassembled WGS sequence"/>
</dbReference>
<feature type="domain" description="Plasmid replication protein C N-terminal" evidence="2">
    <location>
        <begin position="16"/>
        <end position="181"/>
    </location>
</feature>
<dbReference type="InterPro" id="IPR021760">
    <property type="entry name" value="RepC_C"/>
</dbReference>